<sequence length="443" mass="50736">MVRTRSAAKRFASKLSQELVDHIVDLLEDDTKSLKKLGLVSRSWSYRTRKHLFSIVTLRSREECLQLQMFTEHKPVLAHYITSLALVSPGNDFGLGNIPWFGFCPIIIEMMSTMDSIEEVSIQGEEYRRFSWDYLSSAFQLAFYDLVAQPQVRCLELKHQFEVNVLPFVQCHNLKSLLLTNVRVSPTYSMDTGACFPLNAPSFPTNDSDEEGRLEYLSFTDCDEAIRTMLKCSRSAEGTLDLARPMELEVSTLGYDKYTTAVRNACSSQVTTYNVTHSPEEIEFPFIKAFPSKIFDLSRLPLLQNLNVDIHSPKPTALTALLDGLERLSVLRKDSPSDLDTVVLTFDLYPPSNDLDDNSDWDDIDITDDLNRLAYCYSIWERMEKIMMRGAFANLEKLELVFQFCFSMLDDPSTWDNAEAVMLRRMPRLNSKGVLKIRHEADE</sequence>
<dbReference type="Proteomes" id="UP000521943">
    <property type="component" value="Unassembled WGS sequence"/>
</dbReference>
<dbReference type="AlphaFoldDB" id="A0A8H6MD04"/>
<keyword evidence="2" id="KW-1185">Reference proteome</keyword>
<evidence type="ECO:0000313" key="1">
    <source>
        <dbReference type="EMBL" id="KAF6759542.1"/>
    </source>
</evidence>
<evidence type="ECO:0000313" key="2">
    <source>
        <dbReference type="Proteomes" id="UP000521943"/>
    </source>
</evidence>
<name>A0A8H6MD04_9AGAR</name>
<organism evidence="1 2">
    <name type="scientific">Ephemerocybe angulata</name>
    <dbReference type="NCBI Taxonomy" id="980116"/>
    <lineage>
        <taxon>Eukaryota</taxon>
        <taxon>Fungi</taxon>
        <taxon>Dikarya</taxon>
        <taxon>Basidiomycota</taxon>
        <taxon>Agaricomycotina</taxon>
        <taxon>Agaricomycetes</taxon>
        <taxon>Agaricomycetidae</taxon>
        <taxon>Agaricales</taxon>
        <taxon>Agaricineae</taxon>
        <taxon>Psathyrellaceae</taxon>
        <taxon>Ephemerocybe</taxon>
    </lineage>
</organism>
<reference evidence="1 2" key="1">
    <citation type="submission" date="2020-07" db="EMBL/GenBank/DDBJ databases">
        <title>Comparative genomics of pyrophilous fungi reveals a link between fire events and developmental genes.</title>
        <authorList>
            <consortium name="DOE Joint Genome Institute"/>
            <person name="Steindorff A.S."/>
            <person name="Carver A."/>
            <person name="Calhoun S."/>
            <person name="Stillman K."/>
            <person name="Liu H."/>
            <person name="Lipzen A."/>
            <person name="Pangilinan J."/>
            <person name="Labutti K."/>
            <person name="Bruns T.D."/>
            <person name="Grigoriev I.V."/>
        </authorList>
    </citation>
    <scope>NUCLEOTIDE SEQUENCE [LARGE SCALE GENOMIC DNA]</scope>
    <source>
        <strain evidence="1 2">CBS 144469</strain>
    </source>
</reference>
<accession>A0A8H6MD04</accession>
<proteinExistence type="predicted"/>
<comment type="caution">
    <text evidence="1">The sequence shown here is derived from an EMBL/GenBank/DDBJ whole genome shotgun (WGS) entry which is preliminary data.</text>
</comment>
<protein>
    <recommendedName>
        <fullName evidence="3">F-box domain-containing protein</fullName>
    </recommendedName>
</protein>
<gene>
    <name evidence="1" type="ORF">DFP72DRAFT_136143</name>
</gene>
<evidence type="ECO:0008006" key="3">
    <source>
        <dbReference type="Google" id="ProtNLM"/>
    </source>
</evidence>
<dbReference type="EMBL" id="JACGCI010000015">
    <property type="protein sequence ID" value="KAF6759542.1"/>
    <property type="molecule type" value="Genomic_DNA"/>
</dbReference>
<dbReference type="OrthoDB" id="2856839at2759"/>